<proteinExistence type="predicted"/>
<name>A0ABU8YWS8_9CYAN</name>
<dbReference type="InterPro" id="IPR052514">
    <property type="entry name" value="SAM-dependent_MTase"/>
</dbReference>
<keyword evidence="3" id="KW-1185">Reference proteome</keyword>
<evidence type="ECO:0000313" key="2">
    <source>
        <dbReference type="EMBL" id="MEK0188932.1"/>
    </source>
</evidence>
<gene>
    <name evidence="2" type="ORF">WMG39_29395</name>
</gene>
<dbReference type="Gene3D" id="3.40.50.150">
    <property type="entry name" value="Vaccinia Virus protein VP39"/>
    <property type="match status" value="1"/>
</dbReference>
<dbReference type="PANTHER" id="PTHR34203:SF15">
    <property type="entry name" value="SLL1173 PROTEIN"/>
    <property type="match status" value="1"/>
</dbReference>
<organism evidence="2 3">
    <name type="scientific">Microcoleus anatoxicus PTRS2</name>
    <dbReference type="NCBI Taxonomy" id="2705321"/>
    <lineage>
        <taxon>Bacteria</taxon>
        <taxon>Bacillati</taxon>
        <taxon>Cyanobacteriota</taxon>
        <taxon>Cyanophyceae</taxon>
        <taxon>Oscillatoriophycideae</taxon>
        <taxon>Oscillatoriales</taxon>
        <taxon>Microcoleaceae</taxon>
        <taxon>Microcoleus</taxon>
        <taxon>Microcoleus anatoxicus</taxon>
    </lineage>
</organism>
<dbReference type="RefSeq" id="WP_340520654.1">
    <property type="nucleotide sequence ID" value="NZ_JBBLXS010000836.1"/>
</dbReference>
<keyword evidence="2" id="KW-0808">Transferase</keyword>
<dbReference type="EC" id="2.1.1.-" evidence="2"/>
<dbReference type="InterPro" id="IPR006342">
    <property type="entry name" value="FkbM_mtfrase"/>
</dbReference>
<dbReference type="SUPFAM" id="SSF53335">
    <property type="entry name" value="S-adenosyl-L-methionine-dependent methyltransferases"/>
    <property type="match status" value="1"/>
</dbReference>
<dbReference type="PANTHER" id="PTHR34203">
    <property type="entry name" value="METHYLTRANSFERASE, FKBM FAMILY PROTEIN"/>
    <property type="match status" value="1"/>
</dbReference>
<evidence type="ECO:0000259" key="1">
    <source>
        <dbReference type="Pfam" id="PF05050"/>
    </source>
</evidence>
<dbReference type="NCBIfam" id="TIGR01444">
    <property type="entry name" value="fkbM_fam"/>
    <property type="match status" value="1"/>
</dbReference>
<dbReference type="EMBL" id="JBBLXS010000836">
    <property type="protein sequence ID" value="MEK0188932.1"/>
    <property type="molecule type" value="Genomic_DNA"/>
</dbReference>
<evidence type="ECO:0000313" key="3">
    <source>
        <dbReference type="Proteomes" id="UP001384579"/>
    </source>
</evidence>
<dbReference type="InterPro" id="IPR029063">
    <property type="entry name" value="SAM-dependent_MTases_sf"/>
</dbReference>
<dbReference type="GO" id="GO:0008168">
    <property type="term" value="F:methyltransferase activity"/>
    <property type="evidence" value="ECO:0007669"/>
    <property type="project" value="UniProtKB-KW"/>
</dbReference>
<protein>
    <submittedName>
        <fullName evidence="2">FkbM family methyltransferase</fullName>
        <ecNumber evidence="2">2.1.1.-</ecNumber>
    </submittedName>
</protein>
<sequence>MNYPLYSLLILPYTRLELPGWGKLMSLMGLYQDDLWKNAPIREMRGKLHGYRMAMDLSKWNDRMSYFLGRYYDLPTQLLIQNSVQPGDSFIDAGANTGMITLLAAYHTGKAGCVHAFEPNPLAFQQLQAAVTDNELQQVFLHQCGLSDEETELTLTVPTDVTGLGTFAELPAKDFSLISNQYRVPVYRGDEMLPDNLPGATFIKIDVEGFEVNVIKGFSKTLQKFRPGVLTEVVGSHLERAGSSVAELFSVMGGFGYEGFNLEVQRHGFGDRLKLSKAQVGNTTDDVVWLHSESPLCDRLRQWMV</sequence>
<comment type="caution">
    <text evidence="2">The sequence shown here is derived from an EMBL/GenBank/DDBJ whole genome shotgun (WGS) entry which is preliminary data.</text>
</comment>
<dbReference type="Proteomes" id="UP001384579">
    <property type="component" value="Unassembled WGS sequence"/>
</dbReference>
<reference evidence="2 3" key="1">
    <citation type="journal article" date="2020" name="Harmful Algae">
        <title>Molecular and morphological characterization of a novel dihydroanatoxin-a producing Microcoleus species (cyanobacteria) from the Russian River, California, USA.</title>
        <authorList>
            <person name="Conklin K.Y."/>
            <person name="Stancheva R."/>
            <person name="Otten T.G."/>
            <person name="Fadness R."/>
            <person name="Boyer G.L."/>
            <person name="Read B."/>
            <person name="Zhang X."/>
            <person name="Sheath R.G."/>
        </authorList>
    </citation>
    <scope>NUCLEOTIDE SEQUENCE [LARGE SCALE GENOMIC DNA]</scope>
    <source>
        <strain evidence="2 3">PTRS2</strain>
    </source>
</reference>
<accession>A0ABU8YWS8</accession>
<dbReference type="GO" id="GO:0032259">
    <property type="term" value="P:methylation"/>
    <property type="evidence" value="ECO:0007669"/>
    <property type="project" value="UniProtKB-KW"/>
</dbReference>
<dbReference type="Pfam" id="PF05050">
    <property type="entry name" value="Methyltransf_21"/>
    <property type="match status" value="1"/>
</dbReference>
<keyword evidence="2" id="KW-0489">Methyltransferase</keyword>
<feature type="domain" description="Methyltransferase FkbM" evidence="1">
    <location>
        <begin position="92"/>
        <end position="257"/>
    </location>
</feature>